<name>A0A7Z7N982_9MYCO</name>
<keyword evidence="3" id="KW-1185">Reference proteome</keyword>
<comment type="caution">
    <text evidence="2">The sequence shown here is derived from an EMBL/GenBank/DDBJ whole genome shotgun (WGS) entry which is preliminary data.</text>
</comment>
<evidence type="ECO:0000313" key="3">
    <source>
        <dbReference type="Proteomes" id="UP000554965"/>
    </source>
</evidence>
<evidence type="ECO:0000313" key="2">
    <source>
        <dbReference type="EMBL" id="SOJ54522.1"/>
    </source>
</evidence>
<sequence length="254" mass="27348">MATDKIGSRMITTVAEHVFDSSQTRRVWQYRSISADRKRMDISAILTEISSYGGFFALTVGGDAAGWHPVVQSYADGYADLIEATVKRYRTTELRVGTSLVHLGHAARLWSPVLACVLGHGVVPDLTELQRADHGAQLRLPEPVGEPVSPSPELLYRMVVQDHMEPFAAGLRVTLAPGLLYGNIASALVGASQALLAARPDLRRPIVEITNDLLGTSCLAGSGVITSDGLDFNRRSCCLFYRIPGGGKCGDCPL</sequence>
<organism evidence="2 3">
    <name type="scientific">Mycobacterium simulans</name>
    <dbReference type="NCBI Taxonomy" id="627089"/>
    <lineage>
        <taxon>Bacteria</taxon>
        <taxon>Bacillati</taxon>
        <taxon>Actinomycetota</taxon>
        <taxon>Actinomycetes</taxon>
        <taxon>Mycobacteriales</taxon>
        <taxon>Mycobacteriaceae</taxon>
        <taxon>Mycobacterium</taxon>
    </lineage>
</organism>
<gene>
    <name evidence="2" type="ORF">MSIMFB_02014</name>
</gene>
<evidence type="ECO:0000259" key="1">
    <source>
        <dbReference type="Pfam" id="PF11575"/>
    </source>
</evidence>
<dbReference type="GO" id="GO:0051537">
    <property type="term" value="F:2 iron, 2 sulfur cluster binding"/>
    <property type="evidence" value="ECO:0007669"/>
    <property type="project" value="InterPro"/>
</dbReference>
<dbReference type="EMBL" id="OCTY01000002">
    <property type="protein sequence ID" value="SOJ54522.1"/>
    <property type="molecule type" value="Genomic_DNA"/>
</dbReference>
<dbReference type="AlphaFoldDB" id="A0A7Z7N982"/>
<dbReference type="Pfam" id="PF11575">
    <property type="entry name" value="FhuF_C"/>
    <property type="match status" value="1"/>
</dbReference>
<accession>A0A7Z7N982</accession>
<dbReference type="Proteomes" id="UP000554965">
    <property type="component" value="Unassembled WGS sequence"/>
</dbReference>
<reference evidence="2 3" key="1">
    <citation type="submission" date="2017-10" db="EMBL/GenBank/DDBJ databases">
        <authorList>
            <consortium name="Urmite Genomes"/>
        </authorList>
    </citation>
    <scope>NUCLEOTIDE SEQUENCE [LARGE SCALE GENOMIC DNA]</scope>
    <source>
        <strain evidence="2 3">FB-527</strain>
    </source>
</reference>
<feature type="domain" description="Ferric siderophore reductase C-terminal" evidence="1">
    <location>
        <begin position="234"/>
        <end position="254"/>
    </location>
</feature>
<protein>
    <recommendedName>
        <fullName evidence="1">Ferric siderophore reductase C-terminal domain-containing protein</fullName>
    </recommendedName>
</protein>
<dbReference type="InterPro" id="IPR024726">
    <property type="entry name" value="FhuF_C"/>
</dbReference>
<proteinExistence type="predicted"/>